<dbReference type="EMBL" id="BAAANV010000016">
    <property type="protein sequence ID" value="GAA1534443.1"/>
    <property type="molecule type" value="Genomic_DNA"/>
</dbReference>
<evidence type="ECO:0000256" key="1">
    <source>
        <dbReference type="SAM" id="MobiDB-lite"/>
    </source>
</evidence>
<feature type="region of interest" description="Disordered" evidence="1">
    <location>
        <begin position="1"/>
        <end position="34"/>
    </location>
</feature>
<feature type="compositionally biased region" description="Basic and acidic residues" evidence="1">
    <location>
        <begin position="19"/>
        <end position="34"/>
    </location>
</feature>
<evidence type="ECO:0000313" key="3">
    <source>
        <dbReference type="Proteomes" id="UP001501288"/>
    </source>
</evidence>
<sequence length="75" mass="8136">MTGGFYSRPGGIPLGVRSGHSERTDARPWEKPEPFGLIEPRERHVSMLVIDEWQQGFAVALGDEVGIDSGASKAV</sequence>
<proteinExistence type="predicted"/>
<keyword evidence="3" id="KW-1185">Reference proteome</keyword>
<comment type="caution">
    <text evidence="2">The sequence shown here is derived from an EMBL/GenBank/DDBJ whole genome shotgun (WGS) entry which is preliminary data.</text>
</comment>
<protein>
    <submittedName>
        <fullName evidence="2">Uncharacterized protein</fullName>
    </submittedName>
</protein>
<name>A0ABN2B5R5_9MICO</name>
<accession>A0ABN2B5R5</accession>
<dbReference type="Proteomes" id="UP001501288">
    <property type="component" value="Unassembled WGS sequence"/>
</dbReference>
<reference evidence="2 3" key="1">
    <citation type="journal article" date="2019" name="Int. J. Syst. Evol. Microbiol.">
        <title>The Global Catalogue of Microorganisms (GCM) 10K type strain sequencing project: providing services to taxonomists for standard genome sequencing and annotation.</title>
        <authorList>
            <consortium name="The Broad Institute Genomics Platform"/>
            <consortium name="The Broad Institute Genome Sequencing Center for Infectious Disease"/>
            <person name="Wu L."/>
            <person name="Ma J."/>
        </authorList>
    </citation>
    <scope>NUCLEOTIDE SEQUENCE [LARGE SCALE GENOMIC DNA]</scope>
    <source>
        <strain evidence="2 3">JCM 14588</strain>
    </source>
</reference>
<gene>
    <name evidence="2" type="ORF">GCM10009762_05910</name>
</gene>
<organism evidence="2 3">
    <name type="scientific">Dermacoccus barathri</name>
    <dbReference type="NCBI Taxonomy" id="322601"/>
    <lineage>
        <taxon>Bacteria</taxon>
        <taxon>Bacillati</taxon>
        <taxon>Actinomycetota</taxon>
        <taxon>Actinomycetes</taxon>
        <taxon>Micrococcales</taxon>
        <taxon>Dermacoccaceae</taxon>
        <taxon>Dermacoccus</taxon>
    </lineage>
</organism>
<evidence type="ECO:0000313" key="2">
    <source>
        <dbReference type="EMBL" id="GAA1534443.1"/>
    </source>
</evidence>